<evidence type="ECO:0000256" key="5">
    <source>
        <dbReference type="SAM" id="MobiDB-lite"/>
    </source>
</evidence>
<feature type="compositionally biased region" description="Low complexity" evidence="5">
    <location>
        <begin position="68"/>
        <end position="81"/>
    </location>
</feature>
<feature type="region of interest" description="Disordered" evidence="5">
    <location>
        <begin position="331"/>
        <end position="376"/>
    </location>
</feature>
<feature type="region of interest" description="Disordered" evidence="5">
    <location>
        <begin position="1"/>
        <end position="136"/>
    </location>
</feature>
<evidence type="ECO:0000256" key="2">
    <source>
        <dbReference type="ARBA" id="ARBA00022574"/>
    </source>
</evidence>
<dbReference type="SUPFAM" id="SSF50978">
    <property type="entry name" value="WD40 repeat-like"/>
    <property type="match status" value="1"/>
</dbReference>
<dbReference type="PANTHER" id="PTHR14221:SF0">
    <property type="entry name" value="WD REPEAT-CONTAINING PROTEIN 44"/>
    <property type="match status" value="1"/>
</dbReference>
<gene>
    <name evidence="6" type="ORF">RRG08_032805</name>
</gene>
<feature type="repeat" description="WD" evidence="4">
    <location>
        <begin position="757"/>
        <end position="797"/>
    </location>
</feature>
<sequence>MSSGSDHDDFYDAADETPSTSFASESTSKNAAAAASLSELEEEERRLLQLKRRAEERRRQEDEELEQRLAQLQQQKRASASYVKGVDQQDLEQEGRRRKLEEMRQALGTDGSFSFSASIDSSQETDSPNTSGDVSDSFALSALRPASINAPKSHTIEKMENNGVQNHSYRHHAKKRSGSWGDLPKNEALIESAAGAAASASAKTSVASPASQANDSVLLDGGRRKISLGRQSSRTSVGRDSLRGSLGRDASLVLAADDVATGGAAAALGKDKMNDLDQNMDWYPEKEKQNKSLTLLISGRKLAPVDQVTDSVVDTILQQTQVNEDCEPDIVKSTKTRTPPSTLKPPVAPPRKKKSKNVAHAAPSTLATQGAESPVSEFDTHSMVLRREPPSPKLGGSGKENTLDVKTVLEGSRYIVTESYESEDCSQSPSVPNIPLSCGGGSSPRGASAASNLYLTPGSKTAAASAGSNTDTMDCNNLDSLSMQIKNWHRLGESGREASPNRRPRSNSGRLLSDEEILELVTVRNLDTGETIPLSTAEDKLPKCVNPLALHIMKRTKEYSSDTSLHLVDGLSDESDSRSEKSVASSSNNVRKKGARIKKLIGKTVNRVKSAADSALNSDPPVEEEVSVNGKIFKIKASSKNKGPYDFSQPNLLQDLSGEHTGAIWVMKFSPCGKLLATGGQDTVLRIWVLKSTSTYFEDFRQKYADVRLSPAVSHESLNSSSSADLCAAKDPLRELNKQTAEEEMIAPFQQRPFCVYKGHSADLLDLSWSKNYFILSSSMDKTVKLWHISRRECLCTFQHIDFVTAIVFHPKDDRYFLSGALDGKLRLWNIPDKKVTLWNELSGSSNLITTANFCHNGRLAVVGTYDGKCIFYTTEQLKYYTMVNVRSTRGKNSRGRKITGIETMPGEEKILVTSNDSRLRMYNLKDLTLSCKYKGCMNNSSQIRASFSPTGKYVVCGSEDHFLYVWKTNHEFLKFTSARRDRNDYWEAIKVHNAVVTSAVFAPNPSFIFRMAMAEQQSLEAKGSEQPLTLDDDTEEREIIVSADFTGAIKVITNRPNSRSGSSSREACVQSCHKCLIVPSIGHKLRDIFVLTFYN</sequence>
<evidence type="ECO:0000256" key="1">
    <source>
        <dbReference type="ARBA" id="ARBA00021207"/>
    </source>
</evidence>
<dbReference type="PROSITE" id="PS50082">
    <property type="entry name" value="WD_REPEATS_2"/>
    <property type="match status" value="3"/>
</dbReference>
<evidence type="ECO:0000313" key="6">
    <source>
        <dbReference type="EMBL" id="KAK3752515.1"/>
    </source>
</evidence>
<feature type="repeat" description="WD" evidence="4">
    <location>
        <begin position="657"/>
        <end position="698"/>
    </location>
</feature>
<proteinExistence type="predicted"/>
<name>A0AAE0YNW6_9GAST</name>
<feature type="compositionally biased region" description="Basic and acidic residues" evidence="5">
    <location>
        <begin position="1"/>
        <end position="10"/>
    </location>
</feature>
<feature type="compositionally biased region" description="Basic and acidic residues" evidence="5">
    <location>
        <begin position="491"/>
        <end position="500"/>
    </location>
</feature>
<feature type="compositionally biased region" description="Polar residues" evidence="5">
    <location>
        <begin position="124"/>
        <end position="134"/>
    </location>
</feature>
<comment type="caution">
    <text evidence="6">The sequence shown here is derived from an EMBL/GenBank/DDBJ whole genome shotgun (WGS) entry which is preliminary data.</text>
</comment>
<feature type="region of interest" description="Disordered" evidence="5">
    <location>
        <begin position="491"/>
        <end position="510"/>
    </location>
</feature>
<protein>
    <recommendedName>
        <fullName evidence="1">WD repeat-containing protein 44</fullName>
    </recommendedName>
</protein>
<feature type="compositionally biased region" description="Basic and acidic residues" evidence="5">
    <location>
        <begin position="43"/>
        <end position="61"/>
    </location>
</feature>
<dbReference type="PRINTS" id="PR00320">
    <property type="entry name" value="GPROTEINBRPT"/>
</dbReference>
<evidence type="ECO:0000256" key="3">
    <source>
        <dbReference type="ARBA" id="ARBA00022737"/>
    </source>
</evidence>
<reference evidence="6" key="1">
    <citation type="journal article" date="2023" name="G3 (Bethesda)">
        <title>A reference genome for the long-term kleptoplast-retaining sea slug Elysia crispata morphotype clarki.</title>
        <authorList>
            <person name="Eastman K.E."/>
            <person name="Pendleton A.L."/>
            <person name="Shaikh M.A."/>
            <person name="Suttiyut T."/>
            <person name="Ogas R."/>
            <person name="Tomko P."/>
            <person name="Gavelis G."/>
            <person name="Widhalm J.R."/>
            <person name="Wisecaver J.H."/>
        </authorList>
    </citation>
    <scope>NUCLEOTIDE SEQUENCE</scope>
    <source>
        <strain evidence="6">ECLA1</strain>
    </source>
</reference>
<dbReference type="EMBL" id="JAWDGP010005762">
    <property type="protein sequence ID" value="KAK3752515.1"/>
    <property type="molecule type" value="Genomic_DNA"/>
</dbReference>
<organism evidence="6 7">
    <name type="scientific">Elysia crispata</name>
    <name type="common">lettuce slug</name>
    <dbReference type="NCBI Taxonomy" id="231223"/>
    <lineage>
        <taxon>Eukaryota</taxon>
        <taxon>Metazoa</taxon>
        <taxon>Spiralia</taxon>
        <taxon>Lophotrochozoa</taxon>
        <taxon>Mollusca</taxon>
        <taxon>Gastropoda</taxon>
        <taxon>Heterobranchia</taxon>
        <taxon>Euthyneura</taxon>
        <taxon>Panpulmonata</taxon>
        <taxon>Sacoglossa</taxon>
        <taxon>Placobranchoidea</taxon>
        <taxon>Plakobranchidae</taxon>
        <taxon>Elysia</taxon>
    </lineage>
</organism>
<dbReference type="Proteomes" id="UP001283361">
    <property type="component" value="Unassembled WGS sequence"/>
</dbReference>
<accession>A0AAE0YNW6</accession>
<feature type="region of interest" description="Disordered" evidence="5">
    <location>
        <begin position="570"/>
        <end position="591"/>
    </location>
</feature>
<feature type="compositionally biased region" description="Polar residues" evidence="5">
    <location>
        <begin position="17"/>
        <end position="30"/>
    </location>
</feature>
<feature type="repeat" description="WD" evidence="4">
    <location>
        <begin position="797"/>
        <end position="831"/>
    </location>
</feature>
<keyword evidence="7" id="KW-1185">Reference proteome</keyword>
<keyword evidence="3" id="KW-0677">Repeat</keyword>
<dbReference type="InterPro" id="IPR001680">
    <property type="entry name" value="WD40_rpt"/>
</dbReference>
<dbReference type="InterPro" id="IPR020472">
    <property type="entry name" value="WD40_PAC1"/>
</dbReference>
<dbReference type="AlphaFoldDB" id="A0AAE0YNW6"/>
<feature type="compositionally biased region" description="Basic and acidic residues" evidence="5">
    <location>
        <begin position="93"/>
        <end position="104"/>
    </location>
</feature>
<dbReference type="InterPro" id="IPR015943">
    <property type="entry name" value="WD40/YVTN_repeat-like_dom_sf"/>
</dbReference>
<dbReference type="PANTHER" id="PTHR14221">
    <property type="entry name" value="WD REPEAT DOMAIN 44"/>
    <property type="match status" value="1"/>
</dbReference>
<keyword evidence="2 4" id="KW-0853">WD repeat</keyword>
<feature type="compositionally biased region" description="Low complexity" evidence="5">
    <location>
        <begin position="112"/>
        <end position="122"/>
    </location>
</feature>
<dbReference type="InterPro" id="IPR040324">
    <property type="entry name" value="WDR44/Dgr2"/>
</dbReference>
<dbReference type="PROSITE" id="PS50294">
    <property type="entry name" value="WD_REPEATS_REGION"/>
    <property type="match status" value="3"/>
</dbReference>
<dbReference type="Pfam" id="PF00400">
    <property type="entry name" value="WD40"/>
    <property type="match status" value="4"/>
</dbReference>
<dbReference type="InterPro" id="IPR036322">
    <property type="entry name" value="WD40_repeat_dom_sf"/>
</dbReference>
<dbReference type="SMART" id="SM00320">
    <property type="entry name" value="WD40"/>
    <property type="match status" value="6"/>
</dbReference>
<evidence type="ECO:0000313" key="7">
    <source>
        <dbReference type="Proteomes" id="UP001283361"/>
    </source>
</evidence>
<dbReference type="Gene3D" id="2.130.10.10">
    <property type="entry name" value="YVTN repeat-like/Quinoprotein amine dehydrogenase"/>
    <property type="match status" value="1"/>
</dbReference>
<evidence type="ECO:0000256" key="4">
    <source>
        <dbReference type="PROSITE-ProRule" id="PRU00221"/>
    </source>
</evidence>